<dbReference type="EMBL" id="CM055736">
    <property type="protein sequence ID" value="KAJ8007247.1"/>
    <property type="molecule type" value="Genomic_DNA"/>
</dbReference>
<accession>A0ACC2GUE4</accession>
<name>A0ACC2GUE4_DALPE</name>
<dbReference type="Proteomes" id="UP001157502">
    <property type="component" value="Chromosome 9"/>
</dbReference>
<organism evidence="1 2">
    <name type="scientific">Dallia pectoralis</name>
    <name type="common">Alaska blackfish</name>
    <dbReference type="NCBI Taxonomy" id="75939"/>
    <lineage>
        <taxon>Eukaryota</taxon>
        <taxon>Metazoa</taxon>
        <taxon>Chordata</taxon>
        <taxon>Craniata</taxon>
        <taxon>Vertebrata</taxon>
        <taxon>Euteleostomi</taxon>
        <taxon>Actinopterygii</taxon>
        <taxon>Neopterygii</taxon>
        <taxon>Teleostei</taxon>
        <taxon>Protacanthopterygii</taxon>
        <taxon>Esociformes</taxon>
        <taxon>Umbridae</taxon>
        <taxon>Dallia</taxon>
    </lineage>
</organism>
<protein>
    <submittedName>
        <fullName evidence="1">Uncharacterized protein</fullName>
    </submittedName>
</protein>
<sequence>MELLRPQSRTSRGSRIGLEAFMCGFSGAGLSHGCGHRVPGMRFLAPRLATELRKDPGFVPLARAPLIQALRRS</sequence>
<gene>
    <name evidence="1" type="ORF">DPEC_G00115570</name>
</gene>
<evidence type="ECO:0000313" key="2">
    <source>
        <dbReference type="Proteomes" id="UP001157502"/>
    </source>
</evidence>
<comment type="caution">
    <text evidence="1">The sequence shown here is derived from an EMBL/GenBank/DDBJ whole genome shotgun (WGS) entry which is preliminary data.</text>
</comment>
<proteinExistence type="predicted"/>
<keyword evidence="2" id="KW-1185">Reference proteome</keyword>
<reference evidence="1" key="1">
    <citation type="submission" date="2021-05" db="EMBL/GenBank/DDBJ databases">
        <authorList>
            <person name="Pan Q."/>
            <person name="Jouanno E."/>
            <person name="Zahm M."/>
            <person name="Klopp C."/>
            <person name="Cabau C."/>
            <person name="Louis A."/>
            <person name="Berthelot C."/>
            <person name="Parey E."/>
            <person name="Roest Crollius H."/>
            <person name="Montfort J."/>
            <person name="Robinson-Rechavi M."/>
            <person name="Bouchez O."/>
            <person name="Lampietro C."/>
            <person name="Lopez Roques C."/>
            <person name="Donnadieu C."/>
            <person name="Postlethwait J."/>
            <person name="Bobe J."/>
            <person name="Dillon D."/>
            <person name="Chandos A."/>
            <person name="von Hippel F."/>
            <person name="Guiguen Y."/>
        </authorList>
    </citation>
    <scope>NUCLEOTIDE SEQUENCE</scope>
    <source>
        <strain evidence="1">YG-Jan2019</strain>
    </source>
</reference>
<evidence type="ECO:0000313" key="1">
    <source>
        <dbReference type="EMBL" id="KAJ8007247.1"/>
    </source>
</evidence>